<feature type="region of interest" description="Disordered" evidence="1">
    <location>
        <begin position="1"/>
        <end position="29"/>
    </location>
</feature>
<evidence type="ECO:0000313" key="2">
    <source>
        <dbReference type="EMBL" id="QHS80404.1"/>
    </source>
</evidence>
<feature type="compositionally biased region" description="Basic residues" evidence="1">
    <location>
        <begin position="209"/>
        <end position="241"/>
    </location>
</feature>
<accession>A0A6C0AKS2</accession>
<feature type="compositionally biased region" description="Basic residues" evidence="1">
    <location>
        <begin position="1"/>
        <end position="26"/>
    </location>
</feature>
<evidence type="ECO:0000313" key="3">
    <source>
        <dbReference type="EMBL" id="QHT94909.1"/>
    </source>
</evidence>
<evidence type="ECO:0000256" key="1">
    <source>
        <dbReference type="SAM" id="MobiDB-lite"/>
    </source>
</evidence>
<dbReference type="EMBL" id="MN740232">
    <property type="protein sequence ID" value="QHT94909.1"/>
    <property type="molecule type" value="Genomic_DNA"/>
</dbReference>
<proteinExistence type="predicted"/>
<sequence length="241" mass="27966">MRQYTKRRGGKRRKRKTRKLQGRGKPPKAGTSICVWYGSGNKASAIDRCSTLIETPSDKNGKIFPVSIKKNWIGVPSLDDKFNTPIPTLPDSNMIPSIFNSLSQFNSEVKTGKYDAYYIIYEAKCKHGGERFELMKLENATITNLGNGSHEIEWKLWNDKMTVKQIANTINIKWGSSNYSRPVGTIWINYKEPGILQAEDRRRSVSFGGRKRRDGRKRKSRKKKRRRLKKSRRRRKSKRKN</sequence>
<dbReference type="EMBL" id="MN740679">
    <property type="protein sequence ID" value="QHS80404.1"/>
    <property type="molecule type" value="Genomic_DNA"/>
</dbReference>
<protein>
    <submittedName>
        <fullName evidence="2">Uncharacterized protein</fullName>
    </submittedName>
</protein>
<reference evidence="2" key="1">
    <citation type="journal article" date="2020" name="Nature">
        <title>Giant virus diversity and host interactions through global metagenomics.</title>
        <authorList>
            <person name="Schulz F."/>
            <person name="Roux S."/>
            <person name="Paez-Espino D."/>
            <person name="Jungbluth S."/>
            <person name="Walsh D.A."/>
            <person name="Denef V.J."/>
            <person name="McMahon K.D."/>
            <person name="Konstantinidis K.T."/>
            <person name="Eloe-Fadrosh E.A."/>
            <person name="Kyrpides N.C."/>
            <person name="Woyke T."/>
        </authorList>
    </citation>
    <scope>NUCLEOTIDE SEQUENCE</scope>
    <source>
        <strain evidence="3">GVMAG-M-3300024261-37</strain>
        <strain evidence="2">GVMAG-S-1039698-54</strain>
    </source>
</reference>
<name>A0A6C0AKS2_9ZZZZ</name>
<dbReference type="AlphaFoldDB" id="A0A6C0AKS2"/>
<organism evidence="2">
    <name type="scientific">viral metagenome</name>
    <dbReference type="NCBI Taxonomy" id="1070528"/>
    <lineage>
        <taxon>unclassified sequences</taxon>
        <taxon>metagenomes</taxon>
        <taxon>organismal metagenomes</taxon>
    </lineage>
</organism>
<feature type="region of interest" description="Disordered" evidence="1">
    <location>
        <begin position="201"/>
        <end position="241"/>
    </location>
</feature>